<dbReference type="PANTHER" id="PTHR31209:SF0">
    <property type="entry name" value="METALLOENZYME DOMAIN-CONTAINING PROTEIN"/>
    <property type="match status" value="1"/>
</dbReference>
<dbReference type="PIRSF" id="PIRSF006392">
    <property type="entry name" value="IPGAM_arch"/>
    <property type="match status" value="1"/>
</dbReference>
<evidence type="ECO:0000256" key="4">
    <source>
        <dbReference type="ARBA" id="ARBA00005524"/>
    </source>
</evidence>
<reference key="1">
    <citation type="submission" date="2009-08" db="EMBL/GenBank/DDBJ databases">
        <title>The genome sequence of Methanothermobacter marburgensis.</title>
        <authorList>
            <person name="Kaster A."/>
            <person name="Seedorf H."/>
            <person name="Goenrich M."/>
            <person name="Wiezer A."/>
            <person name="Liesegang H."/>
            <person name="Thauer R."/>
            <person name="Gottschalk G."/>
        </authorList>
    </citation>
    <scope>NUCLEOTIDE SEQUENCE</scope>
    <source>
        <strain>Marburg</strain>
    </source>
</reference>
<feature type="domain" description="Metalloenzyme" evidence="9">
    <location>
        <begin position="1"/>
        <end position="399"/>
    </location>
</feature>
<evidence type="ECO:0000256" key="5">
    <source>
        <dbReference type="ARBA" id="ARBA00023152"/>
    </source>
</evidence>
<accession>D9PU88</accession>
<dbReference type="EMBL" id="CP001710">
    <property type="protein sequence ID" value="ADL57786.1"/>
    <property type="molecule type" value="Genomic_DNA"/>
</dbReference>
<dbReference type="SUPFAM" id="SSF53649">
    <property type="entry name" value="Alkaline phosphatase-like"/>
    <property type="match status" value="1"/>
</dbReference>
<dbReference type="RefSeq" id="WP_013295014.1">
    <property type="nucleotide sequence ID" value="NC_014408.1"/>
</dbReference>
<dbReference type="HAMAP" id="MF_01402_A">
    <property type="entry name" value="ApgM_A"/>
    <property type="match status" value="1"/>
</dbReference>
<keyword evidence="6 7" id="KW-0413">Isomerase</keyword>
<comment type="similarity">
    <text evidence="4 7">Belongs to the BPG-independent phosphoglycerate mutase family. A-PGAM subfamily.</text>
</comment>
<dbReference type="GO" id="GO:0004619">
    <property type="term" value="F:phosphoglycerate mutase activity"/>
    <property type="evidence" value="ECO:0007669"/>
    <property type="project" value="UniProtKB-UniRule"/>
</dbReference>
<dbReference type="KEGG" id="mmg:MTBMA_c01770"/>
<dbReference type="PANTHER" id="PTHR31209">
    <property type="entry name" value="COFACTOR-INDEPENDENT PHOSPHOGLYCERATE MUTASE"/>
    <property type="match status" value="1"/>
</dbReference>
<evidence type="ECO:0000256" key="8">
    <source>
        <dbReference type="SAM" id="MobiDB-lite"/>
    </source>
</evidence>
<dbReference type="CDD" id="cd16011">
    <property type="entry name" value="iPGM_like"/>
    <property type="match status" value="1"/>
</dbReference>
<protein>
    <recommendedName>
        <fullName evidence="7">2,3-bisphosphoglycerate-independent phosphoglycerate mutase</fullName>
        <shortName evidence="7">BPG-independent PGAM</shortName>
        <shortName evidence="7">Phosphoglyceromutase</shortName>
        <shortName evidence="7">aPGAM</shortName>
        <ecNumber evidence="7">5.4.2.12</ecNumber>
    </recommendedName>
</protein>
<evidence type="ECO:0000256" key="7">
    <source>
        <dbReference type="HAMAP-Rule" id="MF_01402"/>
    </source>
</evidence>
<dbReference type="InterPro" id="IPR004456">
    <property type="entry name" value="Pglycerate_mutase_ApgM"/>
</dbReference>
<evidence type="ECO:0000256" key="1">
    <source>
        <dbReference type="ARBA" id="ARBA00000370"/>
    </source>
</evidence>
<dbReference type="InterPro" id="IPR042253">
    <property type="entry name" value="Pglycerate_mutase_ApgM_sf"/>
</dbReference>
<dbReference type="InterPro" id="IPR023665">
    <property type="entry name" value="ApgAM_prokaryotes"/>
</dbReference>
<evidence type="ECO:0000259" key="9">
    <source>
        <dbReference type="Pfam" id="PF01676"/>
    </source>
</evidence>
<dbReference type="Pfam" id="PF10143">
    <property type="entry name" value="PhosphMutase"/>
    <property type="match status" value="1"/>
</dbReference>
<dbReference type="EC" id="5.4.2.12" evidence="7"/>
<comment type="function">
    <text evidence="2 7">Catalyzes the interconversion of 2-phosphoglycerate and 3-phosphoglycerate.</text>
</comment>
<organism evidence="10 11">
    <name type="scientific">Methanothermobacter marburgensis (strain ATCC BAA-927 / DSM 2133 / JCM 14651 / NBRC 100331 / OCM 82 / Marburg)</name>
    <name type="common">Methanobacterium thermoautotrophicum</name>
    <dbReference type="NCBI Taxonomy" id="79929"/>
    <lineage>
        <taxon>Archaea</taxon>
        <taxon>Methanobacteriati</taxon>
        <taxon>Methanobacteriota</taxon>
        <taxon>Methanomada group</taxon>
        <taxon>Methanobacteria</taxon>
        <taxon>Methanobacteriales</taxon>
        <taxon>Methanobacteriaceae</taxon>
        <taxon>Methanothermobacter</taxon>
    </lineage>
</organism>
<dbReference type="NCBIfam" id="TIGR00306">
    <property type="entry name" value="apgM"/>
    <property type="match status" value="1"/>
</dbReference>
<proteinExistence type="inferred from homology"/>
<dbReference type="GeneID" id="77398959"/>
<keyword evidence="5 7" id="KW-0324">Glycolysis</keyword>
<evidence type="ECO:0000256" key="3">
    <source>
        <dbReference type="ARBA" id="ARBA00004798"/>
    </source>
</evidence>
<dbReference type="HOGENOM" id="CLU_034906_2_0_2"/>
<comment type="catalytic activity">
    <reaction evidence="1 7">
        <text>(2R)-2-phosphoglycerate = (2R)-3-phosphoglycerate</text>
        <dbReference type="Rhea" id="RHEA:15901"/>
        <dbReference type="ChEBI" id="CHEBI:58272"/>
        <dbReference type="ChEBI" id="CHEBI:58289"/>
        <dbReference type="EC" id="5.4.2.12"/>
    </reaction>
</comment>
<dbReference type="OrthoDB" id="52918at2157"/>
<dbReference type="Proteomes" id="UP000000345">
    <property type="component" value="Chromosome"/>
</dbReference>
<feature type="region of interest" description="Disordered" evidence="8">
    <location>
        <begin position="160"/>
        <end position="184"/>
    </location>
</feature>
<evidence type="ECO:0000256" key="2">
    <source>
        <dbReference type="ARBA" id="ARBA00002315"/>
    </source>
</evidence>
<dbReference type="GO" id="GO:0046872">
    <property type="term" value="F:metal ion binding"/>
    <property type="evidence" value="ECO:0007669"/>
    <property type="project" value="InterPro"/>
</dbReference>
<dbReference type="GeneID" id="9703883"/>
<comment type="pathway">
    <text evidence="3 7">Carbohydrate degradation; glycolysis; pyruvate from D-glyceraldehyde 3-phosphate: step 3/5.</text>
</comment>
<dbReference type="Pfam" id="PF01676">
    <property type="entry name" value="Metalloenzyme"/>
    <property type="match status" value="1"/>
</dbReference>
<dbReference type="InterPro" id="IPR017850">
    <property type="entry name" value="Alkaline_phosphatase_core_sf"/>
</dbReference>
<dbReference type="GO" id="GO:0006096">
    <property type="term" value="P:glycolytic process"/>
    <property type="evidence" value="ECO:0007669"/>
    <property type="project" value="UniProtKB-UniRule"/>
</dbReference>
<sequence>MKGVIMIIDGMADRPIESLGGKTPLEAAKTPNMDRLASSGINGIMDPIRPGVRAGSDTSHLSILGYDPYSVYTGRGPFEAAGVGLDVRPGDIAFRCNFATADDDLVITDRRAGRIRSGTSQIAEAINSMTLDGFEDVEIIFRESTGHRAVLVLRGPGLGDNVSDADPKTEGKPPKKVKALDGSPESQKTADILNNLVRESYEILRDHPVNTERIRNGEAPANIILPRGAGAVPDVEKFEDRYGLKAACIAETGLIRGIGHITGMDVIDVEGATGGTDTDLESIKNAIKDALDDEYEFLLINIDGADEAGHDGDLEGKVEFIERVDSILGDLIRDDIYFILTADHSTPVSVMDHTGDPVPITINGPEVRVDDVSVFSERAAAAGGLCRIRGSHVMDILLDLMNRKEKFGA</sequence>
<evidence type="ECO:0000313" key="10">
    <source>
        <dbReference type="EMBL" id="ADL57786.1"/>
    </source>
</evidence>
<dbReference type="Gene3D" id="3.30.70.2130">
    <property type="entry name" value="Metalloenzyme domain"/>
    <property type="match status" value="1"/>
</dbReference>
<dbReference type="STRING" id="79929.MTBMA_c01770"/>
<dbReference type="PaxDb" id="79929-MTBMA_c01770"/>
<dbReference type="AlphaFoldDB" id="D9PU88"/>
<name>D9PU88_METTM</name>
<gene>
    <name evidence="10" type="primary">pgm</name>
    <name evidence="7" type="synonym">apgM</name>
    <name evidence="10" type="ordered locus">MTBMA_c01770</name>
</gene>
<dbReference type="InterPro" id="IPR006124">
    <property type="entry name" value="Metalloenzyme"/>
</dbReference>
<dbReference type="PATRIC" id="fig|79929.8.peg.173"/>
<evidence type="ECO:0000256" key="6">
    <source>
        <dbReference type="ARBA" id="ARBA00023235"/>
    </source>
</evidence>
<dbReference type="UniPathway" id="UPA00109">
    <property type="reaction ID" value="UER00186"/>
</dbReference>
<evidence type="ECO:0000313" key="11">
    <source>
        <dbReference type="Proteomes" id="UP000000345"/>
    </source>
</evidence>
<dbReference type="Gene3D" id="3.40.720.10">
    <property type="entry name" value="Alkaline Phosphatase, subunit A"/>
    <property type="match status" value="2"/>
</dbReference>
<reference evidence="10 11" key="2">
    <citation type="journal article" date="2010" name="J. Bacteriol.">
        <title>Complete genome sequence of Methanothermobacter marburgensis, a methanoarchaeon model organism.</title>
        <authorList>
            <person name="Liesegang H."/>
            <person name="Kaster A.K."/>
            <person name="Wiezer A."/>
            <person name="Goenrich M."/>
            <person name="Wollherr A."/>
            <person name="Seedorf H."/>
            <person name="Gottschalk G."/>
            <person name="Thauer R.K."/>
        </authorList>
    </citation>
    <scope>NUCLEOTIDE SEQUENCE [LARGE SCALE GENOMIC DNA]</scope>
    <source>
        <strain evidence="11">ATCC BAA-927 / DSM 2133 / JCM 14651 / NBRC 100331 / OCM 82 / Marburg</strain>
    </source>
</reference>
<keyword evidence="11" id="KW-1185">Reference proteome</keyword>
<dbReference type="NCBIfam" id="NF003104">
    <property type="entry name" value="PRK04024.1"/>
    <property type="match status" value="1"/>
</dbReference>